<accession>A0A089QGC4</accession>
<gene>
    <name evidence="1" type="ORF">LSJ_4003c</name>
</gene>
<dbReference type="RefSeq" id="WP_158423241.1">
    <property type="nucleotide sequence ID" value="NZ_CP007649.1"/>
</dbReference>
<keyword evidence="1" id="KW-0614">Plasmid</keyword>
<organism evidence="1 2">
    <name type="scientific">Ligilactobacillus salivarius</name>
    <dbReference type="NCBI Taxonomy" id="1624"/>
    <lineage>
        <taxon>Bacteria</taxon>
        <taxon>Bacillati</taxon>
        <taxon>Bacillota</taxon>
        <taxon>Bacilli</taxon>
        <taxon>Lactobacillales</taxon>
        <taxon>Lactobacillaceae</taxon>
        <taxon>Ligilactobacillus</taxon>
    </lineage>
</organism>
<dbReference type="KEGG" id="lsj:LSJ_4003c"/>
<proteinExistence type="predicted"/>
<dbReference type="EMBL" id="CP007649">
    <property type="protein sequence ID" value="AIR11780.1"/>
    <property type="molecule type" value="Genomic_DNA"/>
</dbReference>
<dbReference type="AlphaFoldDB" id="A0A089QGC4"/>
<protein>
    <submittedName>
        <fullName evidence="1">Uncharacterized protein</fullName>
    </submittedName>
</protein>
<geneLocation type="plasmid" evidence="1 2">
    <name>pLMP1046</name>
</geneLocation>
<dbReference type="Proteomes" id="UP000029488">
    <property type="component" value="Plasmid pLMP1046"/>
</dbReference>
<name>A0A089QGC4_9LACO</name>
<evidence type="ECO:0000313" key="2">
    <source>
        <dbReference type="Proteomes" id="UP000029488"/>
    </source>
</evidence>
<sequence>MVTYRDLQREYQTYEIYPKNLPIDDVDQSLAESEIIEYRKRMEMVNLTIKISNKH</sequence>
<reference evidence="1 2" key="1">
    <citation type="journal article" date="2014" name="BMC Genomics">
        <title>Unusual genome complexity in Lactobacillus salivarius JCM1046.</title>
        <authorList>
            <person name="Raftis E.J."/>
            <person name="Forde B.M."/>
            <person name="Claesson M.J."/>
            <person name="O'Toole P.W."/>
        </authorList>
    </citation>
    <scope>NUCLEOTIDE SEQUENCE [LARGE SCALE GENOMIC DNA]</scope>
    <source>
        <strain evidence="1 2">JCM1046</strain>
        <plasmid evidence="1 2">pLMP1046</plasmid>
    </source>
</reference>
<evidence type="ECO:0000313" key="1">
    <source>
        <dbReference type="EMBL" id="AIR11780.1"/>
    </source>
</evidence>